<keyword evidence="4" id="KW-0347">Helicase</keyword>
<feature type="domain" description="Helicase C-terminal" evidence="9">
    <location>
        <begin position="856"/>
        <end position="1024"/>
    </location>
</feature>
<dbReference type="InterPro" id="IPR038718">
    <property type="entry name" value="SNF2-like_sf"/>
</dbReference>
<sequence length="1055" mass="120318">MEVETEACNSVPTDSESGANSESCKRRKILTEGEEHSDAASCIPDTLRVKLQESKYGSVTKEIEKLLVRRSQMYVTALSLSNPRMMKNSEIPFMDFNVEKERGKELCKQITHLAPIEIIDSDDDEHEYKSHSCFAAFDKSVVIIDSDDEDHENNQMPSHLHKKVLMNEPANKFPEKDFTIQLDDNPIQANSYQEVKVENEARDSPSNRETQKDRGPPVSTDNNTETKENEEFEDLAGEVECLLDNCNILIDKDPYGRTDNKVEARESEEVKVTMDEVECLPHNNIHMEKGSYGCPDNNIEETMESEEVKALGGEVDCLVDKSDIQIDKSLHVGIDKNIQARKCEEEVGCLAAECNTQMDKSAYDAVSGMLIKEDNHPTDLEDDGLGDMWKEMAFALECSKDFSANPSTDELTEKDREECDHLFVLRDDIGDVCRICGIIQRSIDTIFEFKYCKARRSTRSYAYESKNIKDKDSADLTQLGVKLSENILMETEIFAHPKHRKEMKAHQVEGFKFLCNNLLTDDPGGCILAHAPGSGKTFMVISFIQSFLAKNPDARPLVILPKGILATWKKEFTTWQVEDIPLYDFYSSKADNRSQQLDVLEKWVKQRSFLFLGYKQFSVIVSDNVDNKVAADCKDILLKVPTILILDEGHLPRNEETEVLQSLLQVQTPLKVVLSGTLYQNHVKEVFNILNLVRPKFLKFKTSREIVNRIMSRVQILKARSHWRTDTDSAFFDLVEYMLQNDEDLKTRKAVIQDLREMTGKVLHFYKGDFLDELPGLVDFTVLLNLSARQKNEVLQLRNLNKFKQTSVGSALYLHPQLKYFSEKYPATGERGSAVDDNIDTMLEQLDIKEGAKVKFFLNFLDLCESAGEKLLVFSQYILPLKLLERLAAKRKGWSPGKELFTITGNSNAETRERDVECFNGSPDAKVFFGSIKACGEGISLVGASRIIILDVHLNPSVTLQAIGRAFRPGQKKKVYVYRLVAADSPEEQDYLTCCRKELISKMWFEWNEYCGDQEFEVKAVDVNECDDVFLESPWLREDLKVLYRRPVFFCSEKL</sequence>
<dbReference type="Gene3D" id="3.40.50.10810">
    <property type="entry name" value="Tandem AAA-ATPase domain"/>
    <property type="match status" value="1"/>
</dbReference>
<dbReference type="InterPro" id="IPR001650">
    <property type="entry name" value="Helicase_C-like"/>
</dbReference>
<dbReference type="Proteomes" id="UP001314170">
    <property type="component" value="Unassembled WGS sequence"/>
</dbReference>
<protein>
    <submittedName>
        <fullName evidence="10">Uncharacterized protein</fullName>
    </submittedName>
</protein>
<feature type="domain" description="Helicase ATP-binding" evidence="8">
    <location>
        <begin position="517"/>
        <end position="696"/>
    </location>
</feature>
<dbReference type="GO" id="GO:0080188">
    <property type="term" value="P:gene silencing by siRNA-directed DNA methylation"/>
    <property type="evidence" value="ECO:0007669"/>
    <property type="project" value="InterPro"/>
</dbReference>
<dbReference type="InterPro" id="IPR000330">
    <property type="entry name" value="SNF2_N"/>
</dbReference>
<evidence type="ECO:0000256" key="3">
    <source>
        <dbReference type="ARBA" id="ARBA00022801"/>
    </source>
</evidence>
<dbReference type="SMART" id="SM00490">
    <property type="entry name" value="HELICc"/>
    <property type="match status" value="1"/>
</dbReference>
<dbReference type="PROSITE" id="PS51194">
    <property type="entry name" value="HELICASE_CTER"/>
    <property type="match status" value="1"/>
</dbReference>
<name>A0AAV1RAV0_9ROSI</name>
<reference evidence="10 11" key="1">
    <citation type="submission" date="2024-01" db="EMBL/GenBank/DDBJ databases">
        <authorList>
            <person name="Waweru B."/>
        </authorList>
    </citation>
    <scope>NUCLEOTIDE SEQUENCE [LARGE SCALE GENOMIC DNA]</scope>
</reference>
<dbReference type="GO" id="GO:0005524">
    <property type="term" value="F:ATP binding"/>
    <property type="evidence" value="ECO:0007669"/>
    <property type="project" value="UniProtKB-KW"/>
</dbReference>
<evidence type="ECO:0000256" key="4">
    <source>
        <dbReference type="ARBA" id="ARBA00022806"/>
    </source>
</evidence>
<comment type="subcellular location">
    <subcellularLocation>
        <location evidence="1">Nucleus</location>
    </subcellularLocation>
</comment>
<keyword evidence="6" id="KW-0539">Nucleus</keyword>
<dbReference type="Pfam" id="PF00176">
    <property type="entry name" value="SNF2-rel_dom"/>
    <property type="match status" value="1"/>
</dbReference>
<evidence type="ECO:0000313" key="11">
    <source>
        <dbReference type="Proteomes" id="UP001314170"/>
    </source>
</evidence>
<evidence type="ECO:0000256" key="7">
    <source>
        <dbReference type="SAM" id="MobiDB-lite"/>
    </source>
</evidence>
<gene>
    <name evidence="10" type="ORF">DCAF_LOCUS7404</name>
</gene>
<feature type="region of interest" description="Disordered" evidence="7">
    <location>
        <begin position="191"/>
        <end position="231"/>
    </location>
</feature>
<dbReference type="InterPro" id="IPR027417">
    <property type="entry name" value="P-loop_NTPase"/>
</dbReference>
<dbReference type="GO" id="GO:0004386">
    <property type="term" value="F:helicase activity"/>
    <property type="evidence" value="ECO:0007669"/>
    <property type="project" value="UniProtKB-KW"/>
</dbReference>
<dbReference type="InterPro" id="IPR049730">
    <property type="entry name" value="SNF2/RAD54-like_C"/>
</dbReference>
<dbReference type="InterPro" id="IPR014001">
    <property type="entry name" value="Helicase_ATP-bd"/>
</dbReference>
<dbReference type="Gene3D" id="3.40.50.300">
    <property type="entry name" value="P-loop containing nucleotide triphosphate hydrolases"/>
    <property type="match status" value="1"/>
</dbReference>
<evidence type="ECO:0000259" key="8">
    <source>
        <dbReference type="PROSITE" id="PS51192"/>
    </source>
</evidence>
<dbReference type="PANTHER" id="PTHR45821:SF1">
    <property type="entry name" value="ATP-DEPENDENT HELICASE FAMILY PROTEIN-RELATED"/>
    <property type="match status" value="1"/>
</dbReference>
<evidence type="ECO:0000256" key="1">
    <source>
        <dbReference type="ARBA" id="ARBA00004123"/>
    </source>
</evidence>
<evidence type="ECO:0000313" key="10">
    <source>
        <dbReference type="EMBL" id="CAK7329649.1"/>
    </source>
</evidence>
<feature type="region of interest" description="Disordered" evidence="7">
    <location>
        <begin position="1"/>
        <end position="24"/>
    </location>
</feature>
<proteinExistence type="predicted"/>
<dbReference type="InterPro" id="IPR044567">
    <property type="entry name" value="CLSY/DRD1"/>
</dbReference>
<dbReference type="PROSITE" id="PS51192">
    <property type="entry name" value="HELICASE_ATP_BIND_1"/>
    <property type="match status" value="1"/>
</dbReference>
<feature type="compositionally biased region" description="Basic and acidic residues" evidence="7">
    <location>
        <begin position="195"/>
        <end position="215"/>
    </location>
</feature>
<organism evidence="10 11">
    <name type="scientific">Dovyalis caffra</name>
    <dbReference type="NCBI Taxonomy" id="77055"/>
    <lineage>
        <taxon>Eukaryota</taxon>
        <taxon>Viridiplantae</taxon>
        <taxon>Streptophyta</taxon>
        <taxon>Embryophyta</taxon>
        <taxon>Tracheophyta</taxon>
        <taxon>Spermatophyta</taxon>
        <taxon>Magnoliopsida</taxon>
        <taxon>eudicotyledons</taxon>
        <taxon>Gunneridae</taxon>
        <taxon>Pentapetalae</taxon>
        <taxon>rosids</taxon>
        <taxon>fabids</taxon>
        <taxon>Malpighiales</taxon>
        <taxon>Salicaceae</taxon>
        <taxon>Flacourtieae</taxon>
        <taxon>Dovyalis</taxon>
    </lineage>
</organism>
<evidence type="ECO:0000256" key="6">
    <source>
        <dbReference type="ARBA" id="ARBA00023242"/>
    </source>
</evidence>
<keyword evidence="3" id="KW-0378">Hydrolase</keyword>
<dbReference type="PANTHER" id="PTHR45821">
    <property type="entry name" value="SNF2 DOMAIN-CONTAINING PROTEIN CLASSY 2-RELATED"/>
    <property type="match status" value="1"/>
</dbReference>
<dbReference type="AlphaFoldDB" id="A0AAV1RAV0"/>
<feature type="compositionally biased region" description="Polar residues" evidence="7">
    <location>
        <begin position="7"/>
        <end position="22"/>
    </location>
</feature>
<dbReference type="GO" id="GO:0016787">
    <property type="term" value="F:hydrolase activity"/>
    <property type="evidence" value="ECO:0007669"/>
    <property type="project" value="UniProtKB-KW"/>
</dbReference>
<accession>A0AAV1RAV0</accession>
<dbReference type="GO" id="GO:0005634">
    <property type="term" value="C:nucleus"/>
    <property type="evidence" value="ECO:0007669"/>
    <property type="project" value="UniProtKB-SubCell"/>
</dbReference>
<keyword evidence="2" id="KW-0547">Nucleotide-binding</keyword>
<dbReference type="Pfam" id="PF00271">
    <property type="entry name" value="Helicase_C"/>
    <property type="match status" value="1"/>
</dbReference>
<evidence type="ECO:0000256" key="2">
    <source>
        <dbReference type="ARBA" id="ARBA00022741"/>
    </source>
</evidence>
<evidence type="ECO:0000259" key="9">
    <source>
        <dbReference type="PROSITE" id="PS51194"/>
    </source>
</evidence>
<keyword evidence="11" id="KW-1185">Reference proteome</keyword>
<keyword evidence="5" id="KW-0067">ATP-binding</keyword>
<dbReference type="CDD" id="cd18793">
    <property type="entry name" value="SF2_C_SNF"/>
    <property type="match status" value="1"/>
</dbReference>
<dbReference type="EMBL" id="CAWUPB010000913">
    <property type="protein sequence ID" value="CAK7329649.1"/>
    <property type="molecule type" value="Genomic_DNA"/>
</dbReference>
<dbReference type="SUPFAM" id="SSF52540">
    <property type="entry name" value="P-loop containing nucleoside triphosphate hydrolases"/>
    <property type="match status" value="2"/>
</dbReference>
<dbReference type="SMART" id="SM00487">
    <property type="entry name" value="DEXDc"/>
    <property type="match status" value="1"/>
</dbReference>
<evidence type="ECO:0000256" key="5">
    <source>
        <dbReference type="ARBA" id="ARBA00022840"/>
    </source>
</evidence>
<comment type="caution">
    <text evidence="10">The sequence shown here is derived from an EMBL/GenBank/DDBJ whole genome shotgun (WGS) entry which is preliminary data.</text>
</comment>